<evidence type="ECO:0000313" key="5">
    <source>
        <dbReference type="EMBL" id="SIO55631.1"/>
    </source>
</evidence>
<accession>A0A1N6KGE2</accession>
<dbReference type="PANTHER" id="PTHR43327">
    <property type="entry name" value="STOMATIN-LIKE PROTEIN 2, MITOCHONDRIAL"/>
    <property type="match status" value="1"/>
</dbReference>
<keyword evidence="3" id="KW-0472">Membrane</keyword>
<keyword evidence="5" id="KW-0378">Hydrolase</keyword>
<evidence type="ECO:0000313" key="6">
    <source>
        <dbReference type="Proteomes" id="UP000184693"/>
    </source>
</evidence>
<dbReference type="AlphaFoldDB" id="A0A1N6KGE2"/>
<reference evidence="5 6" key="1">
    <citation type="submission" date="2016-11" db="EMBL/GenBank/DDBJ databases">
        <authorList>
            <person name="Jaros S."/>
            <person name="Januszkiewicz K."/>
            <person name="Wedrychowicz H."/>
        </authorList>
    </citation>
    <scope>NUCLEOTIDE SEQUENCE [LARGE SCALE GENOMIC DNA]</scope>
    <source>
        <strain evidence="5 6">GAS86</strain>
    </source>
</reference>
<evidence type="ECO:0000256" key="3">
    <source>
        <dbReference type="SAM" id="Phobius"/>
    </source>
</evidence>
<dbReference type="SUPFAM" id="SSF117892">
    <property type="entry name" value="Band 7/SPFH domain"/>
    <property type="match status" value="1"/>
</dbReference>
<feature type="compositionally biased region" description="Low complexity" evidence="2">
    <location>
        <begin position="140"/>
        <end position="152"/>
    </location>
</feature>
<evidence type="ECO:0000259" key="4">
    <source>
        <dbReference type="SMART" id="SM00244"/>
    </source>
</evidence>
<dbReference type="InterPro" id="IPR001107">
    <property type="entry name" value="Band_7"/>
</dbReference>
<dbReference type="EMBL" id="FSRM01000002">
    <property type="protein sequence ID" value="SIO55631.1"/>
    <property type="molecule type" value="Genomic_DNA"/>
</dbReference>
<dbReference type="InterPro" id="IPR036013">
    <property type="entry name" value="Band_7/SPFH_dom_sf"/>
</dbReference>
<organism evidence="5 6">
    <name type="scientific">Paraburkholderia phenazinium</name>
    <dbReference type="NCBI Taxonomy" id="60549"/>
    <lineage>
        <taxon>Bacteria</taxon>
        <taxon>Pseudomonadati</taxon>
        <taxon>Pseudomonadota</taxon>
        <taxon>Betaproteobacteria</taxon>
        <taxon>Burkholderiales</taxon>
        <taxon>Burkholderiaceae</taxon>
        <taxon>Paraburkholderia</taxon>
    </lineage>
</organism>
<feature type="region of interest" description="Disordered" evidence="2">
    <location>
        <begin position="94"/>
        <end position="159"/>
    </location>
</feature>
<dbReference type="OrthoDB" id="8351024at2"/>
<feature type="compositionally biased region" description="Low complexity" evidence="2">
    <location>
        <begin position="102"/>
        <end position="119"/>
    </location>
</feature>
<keyword evidence="5" id="KW-0645">Protease</keyword>
<dbReference type="SMART" id="SM00244">
    <property type="entry name" value="PHB"/>
    <property type="match status" value="1"/>
</dbReference>
<dbReference type="Pfam" id="PF01145">
    <property type="entry name" value="Band_7"/>
    <property type="match status" value="1"/>
</dbReference>
<evidence type="ECO:0000256" key="2">
    <source>
        <dbReference type="SAM" id="MobiDB-lite"/>
    </source>
</evidence>
<keyword evidence="3" id="KW-0812">Transmembrane</keyword>
<dbReference type="GO" id="GO:0008233">
    <property type="term" value="F:peptidase activity"/>
    <property type="evidence" value="ECO:0007669"/>
    <property type="project" value="UniProtKB-KW"/>
</dbReference>
<dbReference type="GO" id="GO:0006508">
    <property type="term" value="P:proteolysis"/>
    <property type="evidence" value="ECO:0007669"/>
    <property type="project" value="UniProtKB-KW"/>
</dbReference>
<sequence length="396" mass="41710">METSSPTPSLGPGAQAVRLAFWFVVVIALLAAGVWATSNIRRIPADSRAVVMRFGAFVRTQDAGLLVAMPQPFETVLLIPGSARVLEQRISSLDRDPRARAADPVATTQSSQSAQSSQTMPLPPGEASSLGIPSEATSLGSASPDSDAGSPDNAGPTLPDALAGSGYVLTGDEGVVQLSATLYYRVVDPYAYVLQKERLESALQRVVAAAVVEVTAGRDLDSILVARPELLSSDQQMAVKREQLRGDMAQAVQRHLNALAAAHTGLGIEVARMDVQAQFPATAVDAFNSVLTSLQTADRNIADARTTAENIRQGAQQSADQILQSAQASASERVATAQAETTTILQLETPLDANSDPGLLARAYRDRIQQILSKAGRVTTIDPHDASSLVLPGKIQ</sequence>
<feature type="transmembrane region" description="Helical" evidence="3">
    <location>
        <begin position="20"/>
        <end position="38"/>
    </location>
</feature>
<name>A0A1N6KGE2_9BURK</name>
<dbReference type="PANTHER" id="PTHR43327:SF2">
    <property type="entry name" value="MODULATOR OF FTSH PROTEASE HFLK"/>
    <property type="match status" value="1"/>
</dbReference>
<dbReference type="Proteomes" id="UP000184693">
    <property type="component" value="Unassembled WGS sequence"/>
</dbReference>
<dbReference type="GO" id="GO:0016020">
    <property type="term" value="C:membrane"/>
    <property type="evidence" value="ECO:0007669"/>
    <property type="project" value="UniProtKB-SubCell"/>
</dbReference>
<dbReference type="Gene3D" id="3.30.479.30">
    <property type="entry name" value="Band 7 domain"/>
    <property type="match status" value="1"/>
</dbReference>
<evidence type="ECO:0000256" key="1">
    <source>
        <dbReference type="ARBA" id="ARBA00004167"/>
    </source>
</evidence>
<dbReference type="InterPro" id="IPR050710">
    <property type="entry name" value="Band7/mec-2_domain"/>
</dbReference>
<protein>
    <submittedName>
        <fullName evidence="5">Regulator of protease activity HflC, stomatin/prohibitin superfamily</fullName>
    </submittedName>
</protein>
<keyword evidence="3" id="KW-1133">Transmembrane helix</keyword>
<comment type="subcellular location">
    <subcellularLocation>
        <location evidence="1">Membrane</location>
        <topology evidence="1">Single-pass membrane protein</topology>
    </subcellularLocation>
</comment>
<gene>
    <name evidence="5" type="ORF">SAMN05444168_7132</name>
</gene>
<feature type="domain" description="Band 7" evidence="4">
    <location>
        <begin position="38"/>
        <end position="291"/>
    </location>
</feature>
<proteinExistence type="predicted"/>